<reference evidence="2" key="5">
    <citation type="submission" date="2025-09" db="UniProtKB">
        <authorList>
            <consortium name="Ensembl"/>
        </authorList>
    </citation>
    <scope>IDENTIFICATION</scope>
</reference>
<gene>
    <name evidence="2" type="primary">CCDC170</name>
</gene>
<feature type="coiled-coil region" evidence="1">
    <location>
        <begin position="361"/>
        <end position="423"/>
    </location>
</feature>
<accession>A0A671FLC5</accession>
<name>A0A671FLC5_RHIFE</name>
<keyword evidence="3" id="KW-1185">Reference proteome</keyword>
<dbReference type="InterPro" id="IPR039139">
    <property type="entry name" value="CCDC170-like"/>
</dbReference>
<dbReference type="GO" id="GO:0008017">
    <property type="term" value="F:microtubule binding"/>
    <property type="evidence" value="ECO:0007669"/>
    <property type="project" value="TreeGrafter"/>
</dbReference>
<dbReference type="PANTHER" id="PTHR18863">
    <property type="entry name" value="TSEC-2-RELATED"/>
    <property type="match status" value="1"/>
</dbReference>
<evidence type="ECO:0000256" key="1">
    <source>
        <dbReference type="SAM" id="Coils"/>
    </source>
</evidence>
<dbReference type="GO" id="GO:0005794">
    <property type="term" value="C:Golgi apparatus"/>
    <property type="evidence" value="ECO:0007669"/>
    <property type="project" value="TreeGrafter"/>
</dbReference>
<feature type="coiled-coil region" evidence="1">
    <location>
        <begin position="248"/>
        <end position="282"/>
    </location>
</feature>
<proteinExistence type="predicted"/>
<reference evidence="2" key="4">
    <citation type="submission" date="2025-08" db="UniProtKB">
        <authorList>
            <consortium name="Ensembl"/>
        </authorList>
    </citation>
    <scope>IDENTIFICATION</scope>
</reference>
<evidence type="ECO:0000313" key="2">
    <source>
        <dbReference type="Ensembl" id="ENSRFEP00010026507.1"/>
    </source>
</evidence>
<protein>
    <submittedName>
        <fullName evidence="2">Coiled-coil domain containing 170</fullName>
    </submittedName>
</protein>
<dbReference type="GeneTree" id="ENSGT00390000012924"/>
<organism evidence="2 3">
    <name type="scientific">Rhinolophus ferrumequinum</name>
    <name type="common">Greater horseshoe bat</name>
    <dbReference type="NCBI Taxonomy" id="59479"/>
    <lineage>
        <taxon>Eukaryota</taxon>
        <taxon>Metazoa</taxon>
        <taxon>Chordata</taxon>
        <taxon>Craniata</taxon>
        <taxon>Vertebrata</taxon>
        <taxon>Euteleostomi</taxon>
        <taxon>Mammalia</taxon>
        <taxon>Eutheria</taxon>
        <taxon>Laurasiatheria</taxon>
        <taxon>Chiroptera</taxon>
        <taxon>Yinpterochiroptera</taxon>
        <taxon>Rhinolophoidea</taxon>
        <taxon>Rhinolophidae</taxon>
        <taxon>Rhinolophinae</taxon>
        <taxon>Rhinolophus</taxon>
    </lineage>
</organism>
<dbReference type="PANTHER" id="PTHR18863:SF4">
    <property type="entry name" value="COILED-COIL DOMAIN-CONTAINING PROTEIN 170"/>
    <property type="match status" value="1"/>
</dbReference>
<feature type="coiled-coil region" evidence="1">
    <location>
        <begin position="492"/>
        <end position="571"/>
    </location>
</feature>
<dbReference type="AlphaFoldDB" id="A0A671FLC5"/>
<evidence type="ECO:0000313" key="3">
    <source>
        <dbReference type="Proteomes" id="UP000472240"/>
    </source>
</evidence>
<dbReference type="GO" id="GO:0000226">
    <property type="term" value="P:microtubule cytoskeleton organization"/>
    <property type="evidence" value="ECO:0007669"/>
    <property type="project" value="TreeGrafter"/>
</dbReference>
<dbReference type="Proteomes" id="UP000472240">
    <property type="component" value="Chromosome 3"/>
</dbReference>
<reference evidence="3" key="3">
    <citation type="submission" date="2018-12" db="EMBL/GenBank/DDBJ databases">
        <title>G10K-VGP greater horseshoe bat female genome, primary haplotype.</title>
        <authorList>
            <person name="Teeling E."/>
            <person name="Myers G."/>
            <person name="Vernes S."/>
            <person name="Pippel M."/>
            <person name="Winkler S."/>
            <person name="Fedrigo O."/>
            <person name="Rhie A."/>
            <person name="Koren S."/>
            <person name="Phillippy A."/>
            <person name="Lewin H."/>
            <person name="Damas J."/>
            <person name="Howe K."/>
            <person name="Mountcastle J."/>
            <person name="Jarvis E.D."/>
        </authorList>
    </citation>
    <scope>NUCLEOTIDE SEQUENCE [LARGE SCALE GENOMIC DNA]</scope>
</reference>
<feature type="coiled-coil region" evidence="1">
    <location>
        <begin position="86"/>
        <end position="173"/>
    </location>
</feature>
<reference evidence="2 3" key="2">
    <citation type="journal article" date="2018" name="Annu Rev Anim Biosci">
        <title>Bat Biology, Genomes, and the Bat1K Project: To Generate Chromosome-Level Genomes for All Living Bat Species.</title>
        <authorList>
            <person name="Teeling E.C."/>
            <person name="Vernes S.C."/>
            <person name="Davalos L.M."/>
            <person name="Ray D.A."/>
            <person name="Gilbert M.T.P."/>
            <person name="Myers E."/>
        </authorList>
    </citation>
    <scope>NUCLEOTIDE SEQUENCE</scope>
</reference>
<sequence>MSRGGAPGPGRLDATGDAAVGAASPALEEIYDHLLEAPVSREQLNHYRNVAENARSELAATLVKFECAQSELRDLQSKMLSKEVFCQELKAEMENYKENNARKSSLLTSLRDRVQELEEESATLSSSKIRAEITAHTAIKENQDLKKKVVALNEKLQKCLKENEETKNQVSKNCREHEEFLAQLHDCLDPDKKNEKASDEDLILKLRELCKENAFVKGQIVTLEETINVHEMEAKASRETIMRLVSEVNREQKRAASCAEERDKLNQDLLSAVEVREALEREVKIFRERLFAGQQVWDASKQELSLLKKSSCELEKSLKTSLDAAAASQSQFSSFREKIAALLRGSLGMIGSLEDTILEKIQEMVSQEESQKRMVSQLEAQISELVERLENESEFHQKALQRAQKAEDKMETLQGQLTHLEGELVSGDVLRDNLNFEKQKYLKFLDQLSEKMKLDQMAAELGFDMRLDVVLARTEQLVRLESSAVIENKTIAHNLQRKLKTQKERLESKELHMNLLRRKIAQLEEEKQVRTALAVERDEANLTGRKLQKKVERLQKELSVCRESNTELKAKLADTSELKEEWSVCVAHGETLPLGCPTPFRGPACGAPAGLHFQCSLLKTLQLENSDPLGDSTHQVLNVITISFRAFDPCNMREFFPSGGREG</sequence>
<reference evidence="2 3" key="1">
    <citation type="journal article" date="2015" name="Annu Rev Anim Biosci">
        <title>The Genome 10K Project: a way forward.</title>
        <authorList>
            <person name="Koepfli K.P."/>
            <person name="Paten B."/>
            <person name="O'Brien S.J."/>
            <person name="Koepfli K.P."/>
            <person name="Paten B."/>
            <person name="Antunes A."/>
            <person name="Belov K."/>
            <person name="Bustamante C."/>
            <person name="Castoe T.A."/>
            <person name="Clawson H."/>
            <person name="Crawford A.J."/>
            <person name="Diekhans M."/>
            <person name="Distel D."/>
            <person name="Durbin R."/>
            <person name="Earl D."/>
            <person name="Fujita M.K."/>
            <person name="Gamble T."/>
            <person name="Georges A."/>
            <person name="Gemmell N."/>
            <person name="Gilbert M.T."/>
            <person name="Graves J.M."/>
            <person name="Green R.E."/>
            <person name="Hickey G."/>
            <person name="Jarvis E.D."/>
            <person name="Johnson W."/>
            <person name="Komissarov A."/>
            <person name="Korf I."/>
            <person name="Kuhn R."/>
            <person name="Larkin D.M."/>
            <person name="Lewin H."/>
            <person name="Lopez J.V."/>
            <person name="Ma J."/>
            <person name="Marques-Bonet T."/>
            <person name="Miller W."/>
            <person name="Murphy R."/>
            <person name="Pevzner P."/>
            <person name="Shapiro B."/>
            <person name="Steiner C."/>
            <person name="Tamazian G."/>
            <person name="Venkatesh B."/>
            <person name="Wang J."/>
            <person name="Wayne R."/>
            <person name="Wiley E."/>
            <person name="Yang H."/>
            <person name="Zhang G."/>
            <person name="Haussler D."/>
            <person name="Ryder O."/>
            <person name="O'Brien S.J."/>
        </authorList>
    </citation>
    <scope>NUCLEOTIDE SEQUENCE</scope>
</reference>
<keyword evidence="1" id="KW-0175">Coiled coil</keyword>
<dbReference type="Ensembl" id="ENSRFET00010028803.1">
    <property type="protein sequence ID" value="ENSRFEP00010026507.1"/>
    <property type="gene ID" value="ENSRFEG00010017486.1"/>
</dbReference>